<evidence type="ECO:0000259" key="2">
    <source>
        <dbReference type="PROSITE" id="PS50110"/>
    </source>
</evidence>
<keyword evidence="4" id="KW-1185">Reference proteome</keyword>
<evidence type="ECO:0000313" key="4">
    <source>
        <dbReference type="Proteomes" id="UP000283433"/>
    </source>
</evidence>
<dbReference type="GO" id="GO:0000160">
    <property type="term" value="P:phosphorelay signal transduction system"/>
    <property type="evidence" value="ECO:0007669"/>
    <property type="project" value="InterPro"/>
</dbReference>
<gene>
    <name evidence="3" type="ORF">BCY91_16130</name>
</gene>
<dbReference type="SUPFAM" id="SSF52172">
    <property type="entry name" value="CheY-like"/>
    <property type="match status" value="1"/>
</dbReference>
<accession>A0A419S8S7</accession>
<reference evidence="3 4" key="1">
    <citation type="submission" date="2016-07" db="EMBL/GenBank/DDBJ databases">
        <title>Genome of Pelobium manganitolerans.</title>
        <authorList>
            <person name="Wu S."/>
            <person name="Wang G."/>
        </authorList>
    </citation>
    <scope>NUCLEOTIDE SEQUENCE [LARGE SCALE GENOMIC DNA]</scope>
    <source>
        <strain evidence="3 4">YS-25</strain>
    </source>
</reference>
<organism evidence="3 4">
    <name type="scientific">Pelobium manganitolerans</name>
    <dbReference type="NCBI Taxonomy" id="1842495"/>
    <lineage>
        <taxon>Bacteria</taxon>
        <taxon>Pseudomonadati</taxon>
        <taxon>Bacteroidota</taxon>
        <taxon>Sphingobacteriia</taxon>
        <taxon>Sphingobacteriales</taxon>
        <taxon>Sphingobacteriaceae</taxon>
        <taxon>Pelobium</taxon>
    </lineage>
</organism>
<dbReference type="RefSeq" id="WP_120181043.1">
    <property type="nucleotide sequence ID" value="NZ_CBINCU010000013.1"/>
</dbReference>
<feature type="domain" description="Response regulatory" evidence="2">
    <location>
        <begin position="7"/>
        <end position="134"/>
    </location>
</feature>
<keyword evidence="3" id="KW-0808">Transferase</keyword>
<dbReference type="Gene3D" id="3.40.50.2300">
    <property type="match status" value="1"/>
</dbReference>
<dbReference type="GO" id="GO:0016301">
    <property type="term" value="F:kinase activity"/>
    <property type="evidence" value="ECO:0007669"/>
    <property type="project" value="UniProtKB-KW"/>
</dbReference>
<dbReference type="Proteomes" id="UP000283433">
    <property type="component" value="Unassembled WGS sequence"/>
</dbReference>
<dbReference type="PROSITE" id="PS50110">
    <property type="entry name" value="RESPONSE_REGULATORY"/>
    <property type="match status" value="1"/>
</dbReference>
<protein>
    <submittedName>
        <fullName evidence="3">Histidine kinase</fullName>
    </submittedName>
</protein>
<dbReference type="AlphaFoldDB" id="A0A419S8S7"/>
<comment type="caution">
    <text evidence="3">The sequence shown here is derived from an EMBL/GenBank/DDBJ whole genome shotgun (WGS) entry which is preliminary data.</text>
</comment>
<sequence length="137" mass="15730">MENKPLQILIIDDDEINNFIAARLIDKIPVKTLVSTRLNGLEGLNYIKTNLNDAEKLPDIIFLDINMPVMNGWEFLDEYEQIKPQLGKEICINMLSSSVYNDDIAKAKTYHTVNKFISKPLTVEKIKELYQSLNIMA</sequence>
<keyword evidence="1" id="KW-0597">Phosphoprotein</keyword>
<evidence type="ECO:0000313" key="3">
    <source>
        <dbReference type="EMBL" id="RKD18327.1"/>
    </source>
</evidence>
<name>A0A419S8S7_9SPHI</name>
<dbReference type="PANTHER" id="PTHR44520:SF2">
    <property type="entry name" value="RESPONSE REGULATOR RCP1"/>
    <property type="match status" value="1"/>
</dbReference>
<dbReference type="SMART" id="SM00448">
    <property type="entry name" value="REC"/>
    <property type="match status" value="1"/>
</dbReference>
<keyword evidence="3" id="KW-0418">Kinase</keyword>
<dbReference type="EMBL" id="MBTA01000005">
    <property type="protein sequence ID" value="RKD18327.1"/>
    <property type="molecule type" value="Genomic_DNA"/>
</dbReference>
<feature type="modified residue" description="4-aspartylphosphate" evidence="1">
    <location>
        <position position="64"/>
    </location>
</feature>
<dbReference type="InterPro" id="IPR001789">
    <property type="entry name" value="Sig_transdc_resp-reg_receiver"/>
</dbReference>
<evidence type="ECO:0000256" key="1">
    <source>
        <dbReference type="PROSITE-ProRule" id="PRU00169"/>
    </source>
</evidence>
<dbReference type="InterPro" id="IPR052893">
    <property type="entry name" value="TCS_response_regulator"/>
</dbReference>
<dbReference type="Pfam" id="PF00072">
    <property type="entry name" value="Response_reg"/>
    <property type="match status" value="1"/>
</dbReference>
<dbReference type="OrthoDB" id="1121174at2"/>
<proteinExistence type="predicted"/>
<dbReference type="InterPro" id="IPR011006">
    <property type="entry name" value="CheY-like_superfamily"/>
</dbReference>
<dbReference type="PANTHER" id="PTHR44520">
    <property type="entry name" value="RESPONSE REGULATOR RCP1-RELATED"/>
    <property type="match status" value="1"/>
</dbReference>